<comment type="similarity">
    <text evidence="4">Belongs to the DASH complex DUO1 family.</text>
</comment>
<keyword evidence="16" id="KW-0137">Centromere</keyword>
<evidence type="ECO:0000313" key="20">
    <source>
        <dbReference type="EMBL" id="KDQ21807.1"/>
    </source>
</evidence>
<keyword evidence="11" id="KW-0995">Kinetochore</keyword>
<name>A0A067NCJ3_BOTB1</name>
<keyword evidence="14" id="KW-0539">Nucleus</keyword>
<dbReference type="GO" id="GO:0000278">
    <property type="term" value="P:mitotic cell cycle"/>
    <property type="evidence" value="ECO:0007669"/>
    <property type="project" value="InterPro"/>
</dbReference>
<keyword evidence="21" id="KW-1185">Reference proteome</keyword>
<evidence type="ECO:0000256" key="7">
    <source>
        <dbReference type="ARBA" id="ARBA00022618"/>
    </source>
</evidence>
<evidence type="ECO:0000256" key="11">
    <source>
        <dbReference type="ARBA" id="ARBA00022838"/>
    </source>
</evidence>
<dbReference type="InterPro" id="IPR013960">
    <property type="entry name" value="DASH_Duo1"/>
</dbReference>
<evidence type="ECO:0000256" key="6">
    <source>
        <dbReference type="ARBA" id="ARBA00022490"/>
    </source>
</evidence>
<feature type="compositionally biased region" description="Polar residues" evidence="19">
    <location>
        <begin position="9"/>
        <end position="26"/>
    </location>
</feature>
<keyword evidence="9" id="KW-0498">Mitosis</keyword>
<keyword evidence="10" id="KW-0159">Chromosome partition</keyword>
<dbReference type="GO" id="GO:0042729">
    <property type="term" value="C:DASH complex"/>
    <property type="evidence" value="ECO:0007669"/>
    <property type="project" value="InterPro"/>
</dbReference>
<dbReference type="HOGENOM" id="CLU_959850_0_0_1"/>
<reference evidence="21" key="1">
    <citation type="journal article" date="2014" name="Proc. Natl. Acad. Sci. U.S.A.">
        <title>Extensive sampling of basidiomycete genomes demonstrates inadequacy of the white-rot/brown-rot paradigm for wood decay fungi.</title>
        <authorList>
            <person name="Riley R."/>
            <person name="Salamov A.A."/>
            <person name="Brown D.W."/>
            <person name="Nagy L.G."/>
            <person name="Floudas D."/>
            <person name="Held B.W."/>
            <person name="Levasseur A."/>
            <person name="Lombard V."/>
            <person name="Morin E."/>
            <person name="Otillar R."/>
            <person name="Lindquist E.A."/>
            <person name="Sun H."/>
            <person name="LaButti K.M."/>
            <person name="Schmutz J."/>
            <person name="Jabbour D."/>
            <person name="Luo H."/>
            <person name="Baker S.E."/>
            <person name="Pisabarro A.G."/>
            <person name="Walton J.D."/>
            <person name="Blanchette R.A."/>
            <person name="Henrissat B."/>
            <person name="Martin F."/>
            <person name="Cullen D."/>
            <person name="Hibbett D.S."/>
            <person name="Grigoriev I.V."/>
        </authorList>
    </citation>
    <scope>NUCLEOTIDE SEQUENCE [LARGE SCALE GENOMIC DNA]</scope>
    <source>
        <strain evidence="21">FD-172 SS1</strain>
    </source>
</reference>
<dbReference type="PANTHER" id="PTHR28216">
    <property type="entry name" value="DASH COMPLEX SUBUNIT DUO1"/>
    <property type="match status" value="1"/>
</dbReference>
<feature type="compositionally biased region" description="Basic and acidic residues" evidence="19">
    <location>
        <begin position="135"/>
        <end position="145"/>
    </location>
</feature>
<keyword evidence="7" id="KW-0132">Cell division</keyword>
<gene>
    <name evidence="20" type="ORF">BOTBODRAFT_141870</name>
</gene>
<keyword evidence="12" id="KW-0175">Coiled coil</keyword>
<evidence type="ECO:0000256" key="12">
    <source>
        <dbReference type="ARBA" id="ARBA00023054"/>
    </source>
</evidence>
<evidence type="ECO:0000256" key="3">
    <source>
        <dbReference type="ARBA" id="ARBA00004629"/>
    </source>
</evidence>
<evidence type="ECO:0000256" key="9">
    <source>
        <dbReference type="ARBA" id="ARBA00022776"/>
    </source>
</evidence>
<dbReference type="EMBL" id="KL198016">
    <property type="protein sequence ID" value="KDQ21807.1"/>
    <property type="molecule type" value="Genomic_DNA"/>
</dbReference>
<keyword evidence="6" id="KW-0963">Cytoplasm</keyword>
<evidence type="ECO:0000256" key="18">
    <source>
        <dbReference type="ARBA" id="ARBA00044358"/>
    </source>
</evidence>
<feature type="compositionally biased region" description="Basic residues" evidence="19">
    <location>
        <begin position="322"/>
        <end position="331"/>
    </location>
</feature>
<sequence length="331" mass="36945">MSFDDSFDSAPSTPTFNQKYASQNIMDMTPPSMTGHGGADLSLSELSLQSDLRSDASTREGGGPSKPPRFSLFAQSPVHSEPQTSYRAHDDDAEEGFVEASDLVTPQKPRTHDRGEGSSSTALRNSERPTSPAPEARRATHATREDRLRATLYSMRKLNASFNEYLEAFQAAQAHNHRLATKVDQTSQLLDRYVAILGQTEHTAKLLLNPEWEGAEADELLLWKEAQEARKEQIRQEKERARLEELERERIENEKREREEREEREKREREAPPTRGRGRGRVRASGVPSSAVRGRAPSSSSLNNKRPPSVTSTRSSAIPVRGRGRGRGTAS</sequence>
<feature type="region of interest" description="Disordered" evidence="19">
    <location>
        <begin position="1"/>
        <end position="145"/>
    </location>
</feature>
<evidence type="ECO:0000256" key="10">
    <source>
        <dbReference type="ARBA" id="ARBA00022829"/>
    </source>
</evidence>
<evidence type="ECO:0000256" key="15">
    <source>
        <dbReference type="ARBA" id="ARBA00023306"/>
    </source>
</evidence>
<accession>A0A067NCJ3</accession>
<dbReference type="GO" id="GO:0007059">
    <property type="term" value="P:chromosome segregation"/>
    <property type="evidence" value="ECO:0007669"/>
    <property type="project" value="UniProtKB-KW"/>
</dbReference>
<keyword evidence="15" id="KW-0131">Cell cycle</keyword>
<dbReference type="OrthoDB" id="5599235at2759"/>
<evidence type="ECO:0000256" key="19">
    <source>
        <dbReference type="SAM" id="MobiDB-lite"/>
    </source>
</evidence>
<evidence type="ECO:0000256" key="5">
    <source>
        <dbReference type="ARBA" id="ARBA00022454"/>
    </source>
</evidence>
<dbReference type="Proteomes" id="UP000027195">
    <property type="component" value="Unassembled WGS sequence"/>
</dbReference>
<keyword evidence="13" id="KW-0206">Cytoskeleton</keyword>
<dbReference type="Pfam" id="PF08651">
    <property type="entry name" value="DASH_Duo1"/>
    <property type="match status" value="1"/>
</dbReference>
<evidence type="ECO:0000256" key="13">
    <source>
        <dbReference type="ARBA" id="ARBA00023212"/>
    </source>
</evidence>
<dbReference type="GO" id="GO:0005874">
    <property type="term" value="C:microtubule"/>
    <property type="evidence" value="ECO:0007669"/>
    <property type="project" value="UniProtKB-KW"/>
</dbReference>
<proteinExistence type="inferred from homology"/>
<evidence type="ECO:0000256" key="1">
    <source>
        <dbReference type="ARBA" id="ARBA00004123"/>
    </source>
</evidence>
<feature type="region of interest" description="Disordered" evidence="19">
    <location>
        <begin position="249"/>
        <end position="331"/>
    </location>
</feature>
<dbReference type="AlphaFoldDB" id="A0A067NCJ3"/>
<evidence type="ECO:0000256" key="16">
    <source>
        <dbReference type="ARBA" id="ARBA00023328"/>
    </source>
</evidence>
<evidence type="ECO:0000256" key="8">
    <source>
        <dbReference type="ARBA" id="ARBA00022701"/>
    </source>
</evidence>
<keyword evidence="8" id="KW-0493">Microtubule</keyword>
<dbReference type="GO" id="GO:0072686">
    <property type="term" value="C:mitotic spindle"/>
    <property type="evidence" value="ECO:0007669"/>
    <property type="project" value="InterPro"/>
</dbReference>
<evidence type="ECO:0000256" key="17">
    <source>
        <dbReference type="ARBA" id="ARBA00044152"/>
    </source>
</evidence>
<dbReference type="InParanoid" id="A0A067NCJ3"/>
<evidence type="ECO:0000256" key="2">
    <source>
        <dbReference type="ARBA" id="ARBA00004186"/>
    </source>
</evidence>
<feature type="compositionally biased region" description="Polar residues" evidence="19">
    <location>
        <begin position="297"/>
        <end position="316"/>
    </location>
</feature>
<organism evidence="20 21">
    <name type="scientific">Botryobasidium botryosum (strain FD-172 SS1)</name>
    <dbReference type="NCBI Taxonomy" id="930990"/>
    <lineage>
        <taxon>Eukaryota</taxon>
        <taxon>Fungi</taxon>
        <taxon>Dikarya</taxon>
        <taxon>Basidiomycota</taxon>
        <taxon>Agaricomycotina</taxon>
        <taxon>Agaricomycetes</taxon>
        <taxon>Cantharellales</taxon>
        <taxon>Botryobasidiaceae</taxon>
        <taxon>Botryobasidium</taxon>
    </lineage>
</organism>
<feature type="compositionally biased region" description="Polar residues" evidence="19">
    <location>
        <begin position="73"/>
        <end position="86"/>
    </location>
</feature>
<keyword evidence="5" id="KW-0158">Chromosome</keyword>
<feature type="compositionally biased region" description="Low complexity" evidence="19">
    <location>
        <begin position="40"/>
        <end position="51"/>
    </location>
</feature>
<dbReference type="STRING" id="930990.A0A067NCJ3"/>
<dbReference type="PANTHER" id="PTHR28216:SF1">
    <property type="entry name" value="DASH COMPLEX SUBUNIT DUO1"/>
    <property type="match status" value="1"/>
</dbReference>
<evidence type="ECO:0000256" key="4">
    <source>
        <dbReference type="ARBA" id="ARBA00005366"/>
    </source>
</evidence>
<feature type="compositionally biased region" description="Basic and acidic residues" evidence="19">
    <location>
        <begin position="249"/>
        <end position="272"/>
    </location>
</feature>
<dbReference type="GO" id="GO:0051301">
    <property type="term" value="P:cell division"/>
    <property type="evidence" value="ECO:0007669"/>
    <property type="project" value="UniProtKB-KW"/>
</dbReference>
<comment type="subcellular location">
    <subcellularLocation>
        <location evidence="3">Chromosome</location>
        <location evidence="3">Centromere</location>
        <location evidence="3">Kinetochore</location>
    </subcellularLocation>
    <subcellularLocation>
        <location evidence="2">Cytoplasm</location>
        <location evidence="2">Cytoskeleton</location>
        <location evidence="2">Spindle</location>
    </subcellularLocation>
    <subcellularLocation>
        <location evidence="1">Nucleus</location>
    </subcellularLocation>
</comment>
<evidence type="ECO:0000313" key="21">
    <source>
        <dbReference type="Proteomes" id="UP000027195"/>
    </source>
</evidence>
<protein>
    <recommendedName>
        <fullName evidence="17">DASH complex subunit DUO1</fullName>
    </recommendedName>
    <alternativeName>
        <fullName evidence="18">Outer kinetochore protein DUO1</fullName>
    </alternativeName>
</protein>
<evidence type="ECO:0000256" key="14">
    <source>
        <dbReference type="ARBA" id="ARBA00023242"/>
    </source>
</evidence>